<evidence type="ECO:0000313" key="2">
    <source>
        <dbReference type="Proteomes" id="UP000547058"/>
    </source>
</evidence>
<name>A0A7W3IJN9_9GAMM</name>
<organism evidence="1 2">
    <name type="scientific">Stenotrophomonas tumulicola</name>
    <dbReference type="NCBI Taxonomy" id="1685415"/>
    <lineage>
        <taxon>Bacteria</taxon>
        <taxon>Pseudomonadati</taxon>
        <taxon>Pseudomonadota</taxon>
        <taxon>Gammaproteobacteria</taxon>
        <taxon>Lysobacterales</taxon>
        <taxon>Lysobacteraceae</taxon>
        <taxon>Stenotrophomonas</taxon>
    </lineage>
</organism>
<dbReference type="RefSeq" id="WP_182339983.1">
    <property type="nucleotide sequence ID" value="NZ_JACGXS010000007.1"/>
</dbReference>
<protein>
    <submittedName>
        <fullName evidence="1">Uncharacterized protein</fullName>
    </submittedName>
</protein>
<dbReference type="EMBL" id="JACGXS010000007">
    <property type="protein sequence ID" value="MBA8682849.1"/>
    <property type="molecule type" value="Genomic_DNA"/>
</dbReference>
<dbReference type="InterPro" id="IPR014057">
    <property type="entry name" value="HI1420"/>
</dbReference>
<comment type="caution">
    <text evidence="1">The sequence shown here is derived from an EMBL/GenBank/DDBJ whole genome shotgun (WGS) entry which is preliminary data.</text>
</comment>
<dbReference type="Proteomes" id="UP000547058">
    <property type="component" value="Unassembled WGS sequence"/>
</dbReference>
<evidence type="ECO:0000313" key="1">
    <source>
        <dbReference type="EMBL" id="MBA8682849.1"/>
    </source>
</evidence>
<sequence>MPELTVSAARLYSLIGDGMHDLPVEVIEKLERMLQRYGMQHPADEPEWWDAGGYPRSALDIACYLDACIVESGGDPKTVAEALLAVADANDLRRIARACGLPCDVLRRQLSGRRTLSFGTVLGAMRALGVQLRVHAGAR</sequence>
<proteinExistence type="predicted"/>
<dbReference type="AlphaFoldDB" id="A0A7W3IJN9"/>
<reference evidence="1 2" key="1">
    <citation type="submission" date="2020-08" db="EMBL/GenBank/DDBJ databases">
        <title>Stenotrophomonas tumulicola JCM 30961.</title>
        <authorList>
            <person name="Deng Y."/>
        </authorList>
    </citation>
    <scope>NUCLEOTIDE SEQUENCE [LARGE SCALE GENOMIC DNA]</scope>
    <source>
        <strain evidence="1 2">JCM 30961</strain>
    </source>
</reference>
<accession>A0A7W3IJN9</accession>
<gene>
    <name evidence="1" type="ORF">H4O11_13680</name>
</gene>
<dbReference type="Pfam" id="PF21716">
    <property type="entry name" value="dnstrm_HI1420"/>
    <property type="match status" value="1"/>
</dbReference>
<keyword evidence="2" id="KW-1185">Reference proteome</keyword>